<evidence type="ECO:0000313" key="1">
    <source>
        <dbReference type="EMBL" id="KAJ4251347.1"/>
    </source>
</evidence>
<protein>
    <submittedName>
        <fullName evidence="1">Fluconazole resistance protein 1</fullName>
    </submittedName>
</protein>
<organism evidence="1 2">
    <name type="scientific">Fusarium torreyae</name>
    <dbReference type="NCBI Taxonomy" id="1237075"/>
    <lineage>
        <taxon>Eukaryota</taxon>
        <taxon>Fungi</taxon>
        <taxon>Dikarya</taxon>
        <taxon>Ascomycota</taxon>
        <taxon>Pezizomycotina</taxon>
        <taxon>Sordariomycetes</taxon>
        <taxon>Hypocreomycetidae</taxon>
        <taxon>Hypocreales</taxon>
        <taxon>Nectriaceae</taxon>
        <taxon>Fusarium</taxon>
    </lineage>
</organism>
<accession>A0A9W8VC84</accession>
<dbReference type="EMBL" id="JAOQAZ010000028">
    <property type="protein sequence ID" value="KAJ4251347.1"/>
    <property type="molecule type" value="Genomic_DNA"/>
</dbReference>
<sequence>MLRRGESWDLPEPRFNDRNFPVVHDIAEKLKTIRLHSDIDLPVRNVFPKDDRGLQELQAKLEALEAMSVYGDDMSQYDQSPRSLNKEQLDVALSPSGMETISNQGSVSDISNMNNDGCVADFDGCHLADLQLTHVACDYGLDPHRCSTQSRQENNGMSFVSFSDQRNFDINFRCPSLIDSINLKQQDHSSQLGNSDFDDFVLLQSNDVSTAVYCCSNNNFRTRNLVGTCLSNESSVMLGESGTEAQASHTRDPTLWNGIPWMPEYDDLLAF</sequence>
<reference evidence="1" key="1">
    <citation type="submission" date="2022-09" db="EMBL/GenBank/DDBJ databases">
        <title>Fusarium specimens isolated from Avocado Roots.</title>
        <authorList>
            <person name="Stajich J."/>
            <person name="Roper C."/>
            <person name="Heimlech-Rivalta G."/>
        </authorList>
    </citation>
    <scope>NUCLEOTIDE SEQUENCE</scope>
    <source>
        <strain evidence="1">CF00136</strain>
    </source>
</reference>
<dbReference type="Proteomes" id="UP001152049">
    <property type="component" value="Unassembled WGS sequence"/>
</dbReference>
<comment type="caution">
    <text evidence="1">The sequence shown here is derived from an EMBL/GenBank/DDBJ whole genome shotgun (WGS) entry which is preliminary data.</text>
</comment>
<dbReference type="AlphaFoldDB" id="A0A9W8VC84"/>
<name>A0A9W8VC84_9HYPO</name>
<proteinExistence type="predicted"/>
<gene>
    <name evidence="1" type="primary">FCR1_2</name>
    <name evidence="1" type="ORF">NW762_011328</name>
</gene>
<keyword evidence="2" id="KW-1185">Reference proteome</keyword>
<evidence type="ECO:0000313" key="2">
    <source>
        <dbReference type="Proteomes" id="UP001152049"/>
    </source>
</evidence>